<protein>
    <recommendedName>
        <fullName evidence="4">Peptidase S54 rhomboid domain-containing protein</fullName>
    </recommendedName>
</protein>
<organism evidence="2 3">
    <name type="scientific">Conidiobolus coronatus (strain ATCC 28846 / CBS 209.66 / NRRL 28638)</name>
    <name type="common">Delacroixia coronata</name>
    <dbReference type="NCBI Taxonomy" id="796925"/>
    <lineage>
        <taxon>Eukaryota</taxon>
        <taxon>Fungi</taxon>
        <taxon>Fungi incertae sedis</taxon>
        <taxon>Zoopagomycota</taxon>
        <taxon>Entomophthoromycotina</taxon>
        <taxon>Entomophthoromycetes</taxon>
        <taxon>Entomophthorales</taxon>
        <taxon>Ancylistaceae</taxon>
        <taxon>Conidiobolus</taxon>
    </lineage>
</organism>
<keyword evidence="3" id="KW-1185">Reference proteome</keyword>
<keyword evidence="1" id="KW-0732">Signal</keyword>
<sequence length="84" mass="9624">MQFKFATIIISLGLSQLLALPQDCIDVYALKSGTDTVKQLRNSDDQTKVYSINNELIYRFLNYCNHMHLYHIGGIIIALYSIKI</sequence>
<evidence type="ECO:0000313" key="3">
    <source>
        <dbReference type="Proteomes" id="UP000070444"/>
    </source>
</evidence>
<evidence type="ECO:0008006" key="4">
    <source>
        <dbReference type="Google" id="ProtNLM"/>
    </source>
</evidence>
<evidence type="ECO:0000313" key="2">
    <source>
        <dbReference type="EMBL" id="KXN71368.1"/>
    </source>
</evidence>
<feature type="signal peptide" evidence="1">
    <location>
        <begin position="1"/>
        <end position="19"/>
    </location>
</feature>
<dbReference type="EMBL" id="KQ964476">
    <property type="protein sequence ID" value="KXN71368.1"/>
    <property type="molecule type" value="Genomic_DNA"/>
</dbReference>
<evidence type="ECO:0000256" key="1">
    <source>
        <dbReference type="SAM" id="SignalP"/>
    </source>
</evidence>
<name>A0A137P8N3_CONC2</name>
<accession>A0A137P8N3</accession>
<dbReference type="Proteomes" id="UP000070444">
    <property type="component" value="Unassembled WGS sequence"/>
</dbReference>
<feature type="chain" id="PRO_5007294603" description="Peptidase S54 rhomboid domain-containing protein" evidence="1">
    <location>
        <begin position="20"/>
        <end position="84"/>
    </location>
</feature>
<dbReference type="AlphaFoldDB" id="A0A137P8N3"/>
<reference evidence="2 3" key="1">
    <citation type="journal article" date="2015" name="Genome Biol. Evol.">
        <title>Phylogenomic analyses indicate that early fungi evolved digesting cell walls of algal ancestors of land plants.</title>
        <authorList>
            <person name="Chang Y."/>
            <person name="Wang S."/>
            <person name="Sekimoto S."/>
            <person name="Aerts A.L."/>
            <person name="Choi C."/>
            <person name="Clum A."/>
            <person name="LaButti K.M."/>
            <person name="Lindquist E.A."/>
            <person name="Yee Ngan C."/>
            <person name="Ohm R.A."/>
            <person name="Salamov A.A."/>
            <person name="Grigoriev I.V."/>
            <person name="Spatafora J.W."/>
            <person name="Berbee M.L."/>
        </authorList>
    </citation>
    <scope>NUCLEOTIDE SEQUENCE [LARGE SCALE GENOMIC DNA]</scope>
    <source>
        <strain evidence="2 3">NRRL 28638</strain>
    </source>
</reference>
<gene>
    <name evidence="2" type="ORF">CONCODRAFT_5903</name>
</gene>
<proteinExistence type="predicted"/>